<evidence type="ECO:0000313" key="2">
    <source>
        <dbReference type="EMBL" id="SMB89541.1"/>
    </source>
</evidence>
<accession>A0A1W1V911</accession>
<dbReference type="Gene3D" id="3.30.70.1880">
    <property type="entry name" value="Protein of unknown function DUF881"/>
    <property type="match status" value="1"/>
</dbReference>
<dbReference type="Proteomes" id="UP000192731">
    <property type="component" value="Unassembled WGS sequence"/>
</dbReference>
<gene>
    <name evidence="2" type="ORF">SAMN00017405_0623</name>
</gene>
<dbReference type="InterPro" id="IPR010273">
    <property type="entry name" value="DUF881"/>
</dbReference>
<keyword evidence="3" id="KW-1185">Reference proteome</keyword>
<organism evidence="2 3">
    <name type="scientific">Desulfonispora thiosulfatigenes DSM 11270</name>
    <dbReference type="NCBI Taxonomy" id="656914"/>
    <lineage>
        <taxon>Bacteria</taxon>
        <taxon>Bacillati</taxon>
        <taxon>Bacillota</taxon>
        <taxon>Clostridia</taxon>
        <taxon>Eubacteriales</taxon>
        <taxon>Peptococcaceae</taxon>
        <taxon>Desulfonispora</taxon>
    </lineage>
</organism>
<dbReference type="AlphaFoldDB" id="A0A1W1V911"/>
<comment type="similarity">
    <text evidence="1">Belongs to the UPF0749 family.</text>
</comment>
<proteinExistence type="inferred from homology"/>
<dbReference type="RefSeq" id="WP_084053006.1">
    <property type="nucleotide sequence ID" value="NZ_FWWT01000016.1"/>
</dbReference>
<evidence type="ECO:0000256" key="1">
    <source>
        <dbReference type="ARBA" id="ARBA00009108"/>
    </source>
</evidence>
<dbReference type="Pfam" id="PF05949">
    <property type="entry name" value="DUF881"/>
    <property type="match status" value="1"/>
</dbReference>
<dbReference type="PANTHER" id="PTHR37313:SF2">
    <property type="entry name" value="UPF0749 PROTEIN YLXX"/>
    <property type="match status" value="1"/>
</dbReference>
<name>A0A1W1V911_DESTI</name>
<evidence type="ECO:0000313" key="3">
    <source>
        <dbReference type="Proteomes" id="UP000192731"/>
    </source>
</evidence>
<protein>
    <submittedName>
        <fullName evidence="2">Uncharacterized conserved protein YlxW, UPF0749 family</fullName>
    </submittedName>
</protein>
<reference evidence="2 3" key="1">
    <citation type="submission" date="2017-04" db="EMBL/GenBank/DDBJ databases">
        <authorList>
            <person name="Afonso C.L."/>
            <person name="Miller P.J."/>
            <person name="Scott M.A."/>
            <person name="Spackman E."/>
            <person name="Goraichik I."/>
            <person name="Dimitrov K.M."/>
            <person name="Suarez D.L."/>
            <person name="Swayne D.E."/>
        </authorList>
    </citation>
    <scope>NUCLEOTIDE SEQUENCE [LARGE SCALE GENOMIC DNA]</scope>
    <source>
        <strain evidence="2 3">DSM 11270</strain>
    </source>
</reference>
<sequence length="232" mass="26260">MLKKEWILPLTITMFLLGLLLSNQFQIQTRITSDLTMQKTEHLIAMVKDLKDKRDSLDQEIYSIEEKVNEIQYSGLDTDKIISNLKSEKQKLQIINGESSLTGPGIKIVIEQDSPIIYVDIIRIINELWAAGAEAISINGHRVTFGTTIFYSEKDFNTFVTVNDSLVTYPLIINAIGNSQTLEKGLTLPGGIIDNLALFHAYPYIVQEEEIYVPATKQQPTKNRAKETKLEE</sequence>
<dbReference type="STRING" id="656914.SAMN00017405_0623"/>
<dbReference type="OrthoDB" id="9776196at2"/>
<dbReference type="PANTHER" id="PTHR37313">
    <property type="entry name" value="UPF0749 PROTEIN RV1825"/>
    <property type="match status" value="1"/>
</dbReference>
<dbReference type="EMBL" id="FWWT01000016">
    <property type="protein sequence ID" value="SMB89541.1"/>
    <property type="molecule type" value="Genomic_DNA"/>
</dbReference>